<dbReference type="SUPFAM" id="SSF53146">
    <property type="entry name" value="Nitrogenase accessory factor-like"/>
    <property type="match status" value="1"/>
</dbReference>
<dbReference type="CDD" id="cd00851">
    <property type="entry name" value="MTH1175"/>
    <property type="match status" value="1"/>
</dbReference>
<dbReference type="OMA" id="PYGAGSK"/>
<dbReference type="PANTHER" id="PTHR33937:SF2">
    <property type="entry name" value="DINITROGENASE IRON-MOLYBDENUM COFACTOR BIOSYNTHESIS DOMAIN-CONTAINING PROTEIN"/>
    <property type="match status" value="1"/>
</dbReference>
<evidence type="ECO:0000313" key="3">
    <source>
        <dbReference type="Proteomes" id="UP000617544"/>
    </source>
</evidence>
<reference evidence="2" key="1">
    <citation type="journal article" date="2020" name="bioRxiv">
        <title>A rank-normalized archaeal taxonomy based on genome phylogeny resolves widespread incomplete and uneven classifications.</title>
        <authorList>
            <person name="Rinke C."/>
            <person name="Chuvochina M."/>
            <person name="Mussig A.J."/>
            <person name="Chaumeil P.-A."/>
            <person name="Waite D.W."/>
            <person name="Whitman W.B."/>
            <person name="Parks D.H."/>
            <person name="Hugenholtz P."/>
        </authorList>
    </citation>
    <scope>NUCLEOTIDE SEQUENCE</scope>
    <source>
        <strain evidence="2">UBA8834</strain>
    </source>
</reference>
<organism evidence="2 3">
    <name type="scientific">Pyrococcus horikoshii</name>
    <dbReference type="NCBI Taxonomy" id="53953"/>
    <lineage>
        <taxon>Archaea</taxon>
        <taxon>Methanobacteriati</taxon>
        <taxon>Methanobacteriota</taxon>
        <taxon>Thermococci</taxon>
        <taxon>Thermococcales</taxon>
        <taxon>Thermococcaceae</taxon>
        <taxon>Pyrococcus</taxon>
    </lineage>
</organism>
<gene>
    <name evidence="2" type="ORF">HA331_05885</name>
</gene>
<dbReference type="Pfam" id="PF02579">
    <property type="entry name" value="Nitro_FeMo-Co"/>
    <property type="match status" value="1"/>
</dbReference>
<comment type="caution">
    <text evidence="2">The sequence shown here is derived from an EMBL/GenBank/DDBJ whole genome shotgun (WGS) entry which is preliminary data.</text>
</comment>
<protein>
    <submittedName>
        <fullName evidence="2">Iron-molybdenum cofactor-binding protein</fullName>
    </submittedName>
</protein>
<dbReference type="GeneID" id="1443207"/>
<evidence type="ECO:0000313" key="2">
    <source>
        <dbReference type="EMBL" id="HII61265.1"/>
    </source>
</evidence>
<feature type="domain" description="Dinitrogenase iron-molybdenum cofactor biosynthesis" evidence="1">
    <location>
        <begin position="14"/>
        <end position="107"/>
    </location>
</feature>
<dbReference type="EMBL" id="DUJN01000005">
    <property type="protein sequence ID" value="HII61265.1"/>
    <property type="molecule type" value="Genomic_DNA"/>
</dbReference>
<dbReference type="PANTHER" id="PTHR33937">
    <property type="entry name" value="IRON-MOLYBDENUM PROTEIN-RELATED-RELATED"/>
    <property type="match status" value="1"/>
</dbReference>
<proteinExistence type="predicted"/>
<evidence type="ECO:0000259" key="1">
    <source>
        <dbReference type="Pfam" id="PF02579"/>
    </source>
</evidence>
<dbReference type="Proteomes" id="UP000617544">
    <property type="component" value="Unassembled WGS sequence"/>
</dbReference>
<dbReference type="AlphaFoldDB" id="A0A832WHK7"/>
<dbReference type="InterPro" id="IPR003731">
    <property type="entry name" value="Di-Nase_FeMo-co_biosynth"/>
</dbReference>
<dbReference type="Gene3D" id="3.30.420.130">
    <property type="entry name" value="Dinitrogenase iron-molybdenum cofactor biosynthesis domain"/>
    <property type="match status" value="1"/>
</dbReference>
<dbReference type="RefSeq" id="WP_010884972.1">
    <property type="nucleotide sequence ID" value="NZ_DUJN01000005.1"/>
</dbReference>
<sequence>MIKIAIPTSKGGLEDKVHESLVRAETFTLVEVKDGKIERIEVVENPHKNEPYGAGSKVAIFLVNNGVNILLTPMDCPKGKAILEAGGVKIIKVKQGKSVKEVIEAFQSSSSGYSLQ</sequence>
<dbReference type="InterPro" id="IPR036105">
    <property type="entry name" value="DiNase_FeMo-co_biosyn_sf"/>
</dbReference>
<name>A0A832WHK7_PYRHR</name>
<accession>A0A832WHK7</accession>
<dbReference type="InterPro" id="IPR033913">
    <property type="entry name" value="MTH1175_dom"/>
</dbReference>
<dbReference type="InterPro" id="IPR051840">
    <property type="entry name" value="NifX/NifY_domain"/>
</dbReference>